<dbReference type="InterPro" id="IPR050330">
    <property type="entry name" value="Bact_OuterMem_StrucFunc"/>
</dbReference>
<evidence type="ECO:0000313" key="4">
    <source>
        <dbReference type="EMBL" id="RKO66650.1"/>
    </source>
</evidence>
<dbReference type="GO" id="GO:0016020">
    <property type="term" value="C:membrane"/>
    <property type="evidence" value="ECO:0007669"/>
    <property type="project" value="UniProtKB-UniRule"/>
</dbReference>
<dbReference type="InterPro" id="IPR036737">
    <property type="entry name" value="OmpA-like_sf"/>
</dbReference>
<dbReference type="InterPro" id="IPR006665">
    <property type="entry name" value="OmpA-like"/>
</dbReference>
<evidence type="ECO:0000256" key="1">
    <source>
        <dbReference type="PROSITE-ProRule" id="PRU00473"/>
    </source>
</evidence>
<dbReference type="SUPFAM" id="SSF103088">
    <property type="entry name" value="OmpA-like"/>
    <property type="match status" value="1"/>
</dbReference>
<sequence>MNSRFAFSYRREGEENPFLISISDLMAGLLTIFMLALAYYVLSFGQQTAKLTENEDKRAEILEILRKELQNAGITVRVDEGVLHLPEGILFDVGEAEIKEEGWRAIKVLAPVLSDVLQRPEYAGTVETVFIEGHTDNAPISTPRYPSNWELSTQRAINTWNAMQKVCPELGNLTNKSGQPLFSCSGYADTRPIASNDTVEGRRANRRIDLRLTMTPPGKPE</sequence>
<keyword evidence="1 2" id="KW-0472">Membrane</keyword>
<gene>
    <name evidence="4" type="ORF">D7024_06625</name>
</gene>
<evidence type="ECO:0000313" key="5">
    <source>
        <dbReference type="Proteomes" id="UP000271256"/>
    </source>
</evidence>
<keyword evidence="5" id="KW-1185">Reference proteome</keyword>
<dbReference type="Gene3D" id="3.30.1330.60">
    <property type="entry name" value="OmpA-like domain"/>
    <property type="match status" value="1"/>
</dbReference>
<dbReference type="PANTHER" id="PTHR30329:SF20">
    <property type="entry name" value="EXPORTED PROTEIN"/>
    <property type="match status" value="1"/>
</dbReference>
<protein>
    <recommendedName>
        <fullName evidence="3">OmpA-like domain-containing protein</fullName>
    </recommendedName>
</protein>
<proteinExistence type="predicted"/>
<dbReference type="Proteomes" id="UP000271256">
    <property type="component" value="Unassembled WGS sequence"/>
</dbReference>
<feature type="transmembrane region" description="Helical" evidence="2">
    <location>
        <begin position="20"/>
        <end position="42"/>
    </location>
</feature>
<evidence type="ECO:0000259" key="3">
    <source>
        <dbReference type="PROSITE" id="PS51123"/>
    </source>
</evidence>
<reference evidence="4 5" key="1">
    <citation type="submission" date="2018-10" db="EMBL/GenBank/DDBJ databases">
        <authorList>
            <person name="Grouzdev D.S."/>
            <person name="Krutkina M.S."/>
            <person name="Tourova T.P."/>
            <person name="Nazina T.N."/>
        </authorList>
    </citation>
    <scope>NUCLEOTIDE SEQUENCE [LARGE SCALE GENOMIC DNA]</scope>
    <source>
        <strain evidence="4 5">435</strain>
    </source>
</reference>
<dbReference type="EMBL" id="RBWE01000001">
    <property type="protein sequence ID" value="RKO66650.1"/>
    <property type="molecule type" value="Genomic_DNA"/>
</dbReference>
<keyword evidence="2" id="KW-0812">Transmembrane</keyword>
<evidence type="ECO:0000256" key="2">
    <source>
        <dbReference type="SAM" id="Phobius"/>
    </source>
</evidence>
<dbReference type="PROSITE" id="PS51123">
    <property type="entry name" value="OMPA_2"/>
    <property type="match status" value="1"/>
</dbReference>
<accession>A0A494X148</accession>
<dbReference type="OrthoDB" id="9815217at2"/>
<dbReference type="RefSeq" id="WP_121451078.1">
    <property type="nucleotide sequence ID" value="NZ_RBWE01000001.1"/>
</dbReference>
<keyword evidence="2" id="KW-1133">Transmembrane helix</keyword>
<name>A0A494X148_9FIRM</name>
<feature type="domain" description="OmpA-like" evidence="3">
    <location>
        <begin position="78"/>
        <end position="216"/>
    </location>
</feature>
<dbReference type="Pfam" id="PF00691">
    <property type="entry name" value="OmpA"/>
    <property type="match status" value="1"/>
</dbReference>
<comment type="caution">
    <text evidence="4">The sequence shown here is derived from an EMBL/GenBank/DDBJ whole genome shotgun (WGS) entry which is preliminary data.</text>
</comment>
<dbReference type="AlphaFoldDB" id="A0A494X148"/>
<dbReference type="PANTHER" id="PTHR30329">
    <property type="entry name" value="STATOR ELEMENT OF FLAGELLAR MOTOR COMPLEX"/>
    <property type="match status" value="1"/>
</dbReference>
<dbReference type="CDD" id="cd07185">
    <property type="entry name" value="OmpA_C-like"/>
    <property type="match status" value="1"/>
</dbReference>
<organism evidence="4 5">
    <name type="scientific">Desulfofundulus salinus</name>
    <dbReference type="NCBI Taxonomy" id="2419843"/>
    <lineage>
        <taxon>Bacteria</taxon>
        <taxon>Bacillati</taxon>
        <taxon>Bacillota</taxon>
        <taxon>Clostridia</taxon>
        <taxon>Eubacteriales</taxon>
        <taxon>Peptococcaceae</taxon>
        <taxon>Desulfofundulus</taxon>
    </lineage>
</organism>